<sequence>MRITHRAIALPLAGVAILLSGCNEPGATASSAPVKDMPATLTGELTSQSPVNLNDGSRNQSFDLQLKGGTLYRVTSSGSLQQPKLTLLSGDNQLIDGPRTEQLFLQPEEDGVYRLAISAGSARDFGPFRLELNTAEAVNGGELEAGADILGQLQPKTSSGGNRYTFKVSESGPYEIVLRSGEFDAVLKLRGKGVNQTDDDSGGGTDARLLATLQEGSYQLIAGGIDSTDEGVYSLSIKAWELPEGVNLADGAELTPGEEYTGMMMGQPQTYTLTVEQRGLLRLSMRSGDLDSMLELSGPGTNVSDDDSGGGVDALISTVVEPGTYRIKANSYSNGEGMFTLQAELGEAQMLEGNIAPGESRIGRLTSGGPVTSVLTISEPGHYRVTLSSSQFDAMLGLEGQGLEEQDDDSAGGTNAQLELWLDAGEYQLTSGSYGDEGTGSFELSVSSAR</sequence>
<evidence type="ECO:0000256" key="1">
    <source>
        <dbReference type="SAM" id="MobiDB-lite"/>
    </source>
</evidence>
<dbReference type="AlphaFoldDB" id="A0A1I6BPY2"/>
<accession>A0A1I6BPY2</accession>
<dbReference type="OrthoDB" id="8893233at2"/>
<reference evidence="2 3" key="1">
    <citation type="submission" date="2016-10" db="EMBL/GenBank/DDBJ databases">
        <authorList>
            <person name="de Groot N.N."/>
        </authorList>
    </citation>
    <scope>NUCLEOTIDE SEQUENCE [LARGE SCALE GENOMIC DNA]</scope>
    <source>
        <strain evidence="2 3">JCM 18415</strain>
    </source>
</reference>
<feature type="region of interest" description="Disordered" evidence="1">
    <location>
        <begin position="431"/>
        <end position="450"/>
    </location>
</feature>
<proteinExistence type="predicted"/>
<evidence type="ECO:0000313" key="3">
    <source>
        <dbReference type="Proteomes" id="UP000242815"/>
    </source>
</evidence>
<dbReference type="EMBL" id="FOYD01000005">
    <property type="protein sequence ID" value="SFQ83002.1"/>
    <property type="molecule type" value="Genomic_DNA"/>
</dbReference>
<dbReference type="RefSeq" id="WP_090538842.1">
    <property type="nucleotide sequence ID" value="NZ_FOYD01000005.1"/>
</dbReference>
<evidence type="ECO:0008006" key="4">
    <source>
        <dbReference type="Google" id="ProtNLM"/>
    </source>
</evidence>
<organism evidence="2 3">
    <name type="scientific">Halopseudomonas formosensis</name>
    <dbReference type="NCBI Taxonomy" id="1002526"/>
    <lineage>
        <taxon>Bacteria</taxon>
        <taxon>Pseudomonadati</taxon>
        <taxon>Pseudomonadota</taxon>
        <taxon>Gammaproteobacteria</taxon>
        <taxon>Pseudomonadales</taxon>
        <taxon>Pseudomonadaceae</taxon>
        <taxon>Halopseudomonas</taxon>
    </lineage>
</organism>
<evidence type="ECO:0000313" key="2">
    <source>
        <dbReference type="EMBL" id="SFQ83002.1"/>
    </source>
</evidence>
<gene>
    <name evidence="2" type="ORF">SAMN05216578_105153</name>
</gene>
<dbReference type="STRING" id="1002526.SAMN05216578_105153"/>
<protein>
    <recommendedName>
        <fullName evidence="4">Pre-peptidase C-terminal domain-containing protein</fullName>
    </recommendedName>
</protein>
<dbReference type="PROSITE" id="PS51257">
    <property type="entry name" value="PROKAR_LIPOPROTEIN"/>
    <property type="match status" value="1"/>
</dbReference>
<dbReference type="Gene3D" id="2.60.120.380">
    <property type="match status" value="1"/>
</dbReference>
<dbReference type="Proteomes" id="UP000242815">
    <property type="component" value="Unassembled WGS sequence"/>
</dbReference>
<name>A0A1I6BPY2_9GAMM</name>